<comment type="caution">
    <text evidence="2">The sequence shown here is derived from an EMBL/GenBank/DDBJ whole genome shotgun (WGS) entry which is preliminary data.</text>
</comment>
<feature type="transmembrane region" description="Helical" evidence="1">
    <location>
        <begin position="65"/>
        <end position="83"/>
    </location>
</feature>
<keyword evidence="1" id="KW-0812">Transmembrane</keyword>
<evidence type="ECO:0000256" key="1">
    <source>
        <dbReference type="SAM" id="Phobius"/>
    </source>
</evidence>
<evidence type="ECO:0000313" key="3">
    <source>
        <dbReference type="Proteomes" id="UP001500880"/>
    </source>
</evidence>
<dbReference type="InterPro" id="IPR024515">
    <property type="entry name" value="DUF3397"/>
</dbReference>
<sequence>MIDMIAIIVATITTVPFLVFIFSYYLIKRTTNNDRKAVRTSADMTTFILILSVTFSFQMGINMNIFWWIIVFMIFLLALFVFLQWKYQQEIILRTVFKRFWRVSFFIFSFLYLFGVVYGIIYRIII</sequence>
<proteinExistence type="predicted"/>
<evidence type="ECO:0008006" key="4">
    <source>
        <dbReference type="Google" id="ProtNLM"/>
    </source>
</evidence>
<protein>
    <recommendedName>
        <fullName evidence="4">DUF3397 domain-containing protein</fullName>
    </recommendedName>
</protein>
<keyword evidence="1" id="KW-0472">Membrane</keyword>
<dbReference type="Pfam" id="PF11877">
    <property type="entry name" value="DUF3397"/>
    <property type="match status" value="1"/>
</dbReference>
<feature type="transmembrane region" description="Helical" evidence="1">
    <location>
        <begin position="6"/>
        <end position="27"/>
    </location>
</feature>
<dbReference type="Proteomes" id="UP001500880">
    <property type="component" value="Unassembled WGS sequence"/>
</dbReference>
<evidence type="ECO:0000313" key="2">
    <source>
        <dbReference type="EMBL" id="GAA0494946.1"/>
    </source>
</evidence>
<feature type="transmembrane region" description="Helical" evidence="1">
    <location>
        <begin position="39"/>
        <end position="59"/>
    </location>
</feature>
<keyword evidence="1" id="KW-1133">Transmembrane helix</keyword>
<organism evidence="2 3">
    <name type="scientific">Salinibacillus aidingensis</name>
    <dbReference type="NCBI Taxonomy" id="237684"/>
    <lineage>
        <taxon>Bacteria</taxon>
        <taxon>Bacillati</taxon>
        <taxon>Bacillota</taxon>
        <taxon>Bacilli</taxon>
        <taxon>Bacillales</taxon>
        <taxon>Bacillaceae</taxon>
        <taxon>Salinibacillus</taxon>
    </lineage>
</organism>
<reference evidence="3" key="1">
    <citation type="journal article" date="2019" name="Int. J. Syst. Evol. Microbiol.">
        <title>The Global Catalogue of Microorganisms (GCM) 10K type strain sequencing project: providing services to taxonomists for standard genome sequencing and annotation.</title>
        <authorList>
            <consortium name="The Broad Institute Genomics Platform"/>
            <consortium name="The Broad Institute Genome Sequencing Center for Infectious Disease"/>
            <person name="Wu L."/>
            <person name="Ma J."/>
        </authorList>
    </citation>
    <scope>NUCLEOTIDE SEQUENCE [LARGE SCALE GENOMIC DNA]</scope>
    <source>
        <strain evidence="3">JCM 12389</strain>
    </source>
</reference>
<gene>
    <name evidence="2" type="ORF">GCM10008986_22000</name>
</gene>
<keyword evidence="3" id="KW-1185">Reference proteome</keyword>
<feature type="transmembrane region" description="Helical" evidence="1">
    <location>
        <begin position="103"/>
        <end position="125"/>
    </location>
</feature>
<dbReference type="EMBL" id="BAAADO010000004">
    <property type="protein sequence ID" value="GAA0494946.1"/>
    <property type="molecule type" value="Genomic_DNA"/>
</dbReference>
<accession>A0ABP3L7R3</accession>
<name>A0ABP3L7R3_9BACI</name>